<keyword evidence="1" id="KW-0805">Transcription regulation</keyword>
<dbReference type="GO" id="GO:0003677">
    <property type="term" value="F:DNA binding"/>
    <property type="evidence" value="ECO:0007669"/>
    <property type="project" value="UniProtKB-KW"/>
</dbReference>
<accession>A0A242N4B5</accession>
<protein>
    <recommendedName>
        <fullName evidence="4">Transcription factor LuxR-like autoinducer-binding domain-containing protein</fullName>
    </recommendedName>
</protein>
<name>A0A242N4B5_CABSO</name>
<comment type="caution">
    <text evidence="5">The sequence shown here is derived from an EMBL/GenBank/DDBJ whole genome shotgun (WGS) entry which is preliminary data.</text>
</comment>
<dbReference type="AlphaFoldDB" id="A0A242N4B5"/>
<dbReference type="Pfam" id="PF03472">
    <property type="entry name" value="Autoind_bind"/>
    <property type="match status" value="1"/>
</dbReference>
<dbReference type="Gene3D" id="1.10.10.10">
    <property type="entry name" value="Winged helix-like DNA-binding domain superfamily/Winged helix DNA-binding domain"/>
    <property type="match status" value="1"/>
</dbReference>
<evidence type="ECO:0000256" key="1">
    <source>
        <dbReference type="ARBA" id="ARBA00023015"/>
    </source>
</evidence>
<keyword evidence="2" id="KW-0238">DNA-binding</keyword>
<dbReference type="Gene3D" id="3.30.450.80">
    <property type="entry name" value="Transcription factor LuxR-like, autoinducer-binding domain"/>
    <property type="match status" value="1"/>
</dbReference>
<evidence type="ECO:0000256" key="2">
    <source>
        <dbReference type="ARBA" id="ARBA00023125"/>
    </source>
</evidence>
<proteinExistence type="predicted"/>
<evidence type="ECO:0000313" key="6">
    <source>
        <dbReference type="Proteomes" id="UP000195221"/>
    </source>
</evidence>
<dbReference type="RefSeq" id="WP_075359414.1">
    <property type="nucleotide sequence ID" value="NZ_MSRG01000071.1"/>
</dbReference>
<dbReference type="SUPFAM" id="SSF75516">
    <property type="entry name" value="Pheromone-binding domain of LuxR-like quorum-sensing transcription factors"/>
    <property type="match status" value="1"/>
</dbReference>
<gene>
    <name evidence="5" type="ORF">PAMC26577_04875</name>
</gene>
<evidence type="ECO:0000313" key="5">
    <source>
        <dbReference type="EMBL" id="OTP78500.1"/>
    </source>
</evidence>
<dbReference type="Proteomes" id="UP000195221">
    <property type="component" value="Unassembled WGS sequence"/>
</dbReference>
<evidence type="ECO:0000256" key="3">
    <source>
        <dbReference type="ARBA" id="ARBA00023163"/>
    </source>
</evidence>
<dbReference type="InterPro" id="IPR005143">
    <property type="entry name" value="TF_LuxR_autoind-bd_dom"/>
</dbReference>
<keyword evidence="3" id="KW-0804">Transcription</keyword>
<reference evidence="5 6" key="1">
    <citation type="submission" date="2017-03" db="EMBL/GenBank/DDBJ databases">
        <title>Genome analysis of strain PAMC 26577.</title>
        <authorList>
            <person name="Oh H.-M."/>
            <person name="Yang J.-A."/>
        </authorList>
    </citation>
    <scope>NUCLEOTIDE SEQUENCE [LARGE SCALE GENOMIC DNA]</scope>
    <source>
        <strain evidence="5 6">PAMC 26577</strain>
    </source>
</reference>
<dbReference type="InterPro" id="IPR036693">
    <property type="entry name" value="TF_LuxR_autoind-bd_dom_sf"/>
</dbReference>
<sequence>MSASNRKQETTFDSGRETIQLRSYKGASGLLLERESFVKETRRGGDVRVTQVIVASEPNVAGFLAAEPYRSIVGVVQQWLRTEWQEDAANDTCFPATSLDRIRALADAPDESVLIEQTQRIIQELGAQTAFFFLADRDADGEPNAYRILITGSADIAQTYVKRKWYATDPFMTRARKTEQAFVSSDIGLLKNFSGSWRDMGETAREFHLGSWIVAPAHDMNTTKFGALYASNAVLPQDGGEDILRQNDLLFSLLSTRLLHWYMAQEVAITRKTTGLDRVQLTILNAKARGESPEMIAQSLDMTPRHLKREYFPAIREKLNAKTIDDAVRIAGERALLAAASERKVGYVLHSARWGVFLRFEMSVPFWSSNPQGIDDAQVFADAEAAARAFNSLPPGHDAKLHRVEVFHTADTATIQDCVDAGLPSWTP</sequence>
<evidence type="ECO:0000259" key="4">
    <source>
        <dbReference type="Pfam" id="PF03472"/>
    </source>
</evidence>
<feature type="domain" description="Transcription factor LuxR-like autoinducer-binding" evidence="4">
    <location>
        <begin position="113"/>
        <end position="247"/>
    </location>
</feature>
<dbReference type="EMBL" id="NBTZ01000023">
    <property type="protein sequence ID" value="OTP78500.1"/>
    <property type="molecule type" value="Genomic_DNA"/>
</dbReference>
<organism evidence="5 6">
    <name type="scientific">Caballeronia sordidicola</name>
    <name type="common">Burkholderia sordidicola</name>
    <dbReference type="NCBI Taxonomy" id="196367"/>
    <lineage>
        <taxon>Bacteria</taxon>
        <taxon>Pseudomonadati</taxon>
        <taxon>Pseudomonadota</taxon>
        <taxon>Betaproteobacteria</taxon>
        <taxon>Burkholderiales</taxon>
        <taxon>Burkholderiaceae</taxon>
        <taxon>Caballeronia</taxon>
    </lineage>
</organism>
<dbReference type="InterPro" id="IPR036388">
    <property type="entry name" value="WH-like_DNA-bd_sf"/>
</dbReference>